<dbReference type="Proteomes" id="UP000002931">
    <property type="component" value="Unassembled WGS sequence"/>
</dbReference>
<gene>
    <name evidence="3" type="ORF">RB2654_13099</name>
</gene>
<dbReference type="Pfam" id="PF07331">
    <property type="entry name" value="TctB"/>
    <property type="match status" value="1"/>
</dbReference>
<keyword evidence="4" id="KW-1185">Reference proteome</keyword>
<feature type="transmembrane region" description="Helical" evidence="1">
    <location>
        <begin position="90"/>
        <end position="113"/>
    </location>
</feature>
<keyword evidence="1" id="KW-0472">Membrane</keyword>
<feature type="transmembrane region" description="Helical" evidence="1">
    <location>
        <begin position="133"/>
        <end position="154"/>
    </location>
</feature>
<comment type="caution">
    <text evidence="3">The sequence shown here is derived from an EMBL/GenBank/DDBJ whole genome shotgun (WGS) entry which is preliminary data.</text>
</comment>
<proteinExistence type="predicted"/>
<dbReference type="OrthoDB" id="8454209at2"/>
<dbReference type="EMBL" id="AAMT01000003">
    <property type="protein sequence ID" value="EAQ14011.1"/>
    <property type="molecule type" value="Genomic_DNA"/>
</dbReference>
<organism evidence="3 4">
    <name type="scientific">Maritimibacter alkaliphilus HTCC2654</name>
    <dbReference type="NCBI Taxonomy" id="314271"/>
    <lineage>
        <taxon>Bacteria</taxon>
        <taxon>Pseudomonadati</taxon>
        <taxon>Pseudomonadota</taxon>
        <taxon>Alphaproteobacteria</taxon>
        <taxon>Rhodobacterales</taxon>
        <taxon>Roseobacteraceae</taxon>
        <taxon>Maritimibacter</taxon>
    </lineage>
</organism>
<feature type="transmembrane region" description="Helical" evidence="1">
    <location>
        <begin position="20"/>
        <end position="39"/>
    </location>
</feature>
<dbReference type="eggNOG" id="ENOG5032QWF">
    <property type="taxonomic scope" value="Bacteria"/>
</dbReference>
<keyword evidence="1" id="KW-1133">Transmembrane helix</keyword>
<accession>A3VCC0</accession>
<dbReference type="AlphaFoldDB" id="A3VCC0"/>
<evidence type="ECO:0000313" key="4">
    <source>
        <dbReference type="Proteomes" id="UP000002931"/>
    </source>
</evidence>
<feature type="transmembrane region" description="Helical" evidence="1">
    <location>
        <begin position="59"/>
        <end position="78"/>
    </location>
</feature>
<reference evidence="3 4" key="1">
    <citation type="journal article" date="2010" name="J. Bacteriol.">
        <title>Genome sequences of Pelagibaca bermudensis HTCC2601T and Maritimibacter alkaliphilus HTCC2654T, the type strains of two marine Roseobacter genera.</title>
        <authorList>
            <person name="Thrash J.C."/>
            <person name="Cho J.C."/>
            <person name="Ferriera S."/>
            <person name="Johnson J."/>
            <person name="Vergin K.L."/>
            <person name="Giovannoni S.J."/>
        </authorList>
    </citation>
    <scope>NUCLEOTIDE SEQUENCE [LARGE SCALE GENOMIC DNA]</scope>
    <source>
        <strain evidence="3 4">HTCC2654</strain>
    </source>
</reference>
<sequence>MARSKTFQDLFKRYRRPGDFIISLVSFLFGLALLAALPRQTTWVDGQPLFGQPAFWPTVAVWAMVVFSGLHLLGAMLSERIRGRTEEVVYWLRSIEFAIWFIAYVLIVPRLGYLPSTLIFTNLLVFRLGYRQARWFAFATLFSIAVVVIFKGLLHVKIPSGEIYSLLPSGKFRLFVMIWL</sequence>
<dbReference type="RefSeq" id="WP_008332354.1">
    <property type="nucleotide sequence ID" value="NZ_CH902578.1"/>
</dbReference>
<evidence type="ECO:0000313" key="3">
    <source>
        <dbReference type="EMBL" id="EAQ14011.1"/>
    </source>
</evidence>
<name>A3VCC0_9RHOB</name>
<evidence type="ECO:0000259" key="2">
    <source>
        <dbReference type="Pfam" id="PF07331"/>
    </source>
</evidence>
<evidence type="ECO:0000256" key="1">
    <source>
        <dbReference type="SAM" id="Phobius"/>
    </source>
</evidence>
<dbReference type="HOGENOM" id="CLU_1524138_0_0_5"/>
<feature type="domain" description="DUF1468" evidence="2">
    <location>
        <begin position="21"/>
        <end position="159"/>
    </location>
</feature>
<keyword evidence="1" id="KW-0812">Transmembrane</keyword>
<protein>
    <recommendedName>
        <fullName evidence="2">DUF1468 domain-containing protein</fullName>
    </recommendedName>
</protein>
<dbReference type="InterPro" id="IPR009936">
    <property type="entry name" value="DUF1468"/>
</dbReference>
<dbReference type="STRING" id="314271.RB2654_13099"/>